<organism evidence="1 2">
    <name type="scientific">Klebsiella phage vB_KvM-Eowyn</name>
    <dbReference type="NCBI Taxonomy" id="2762819"/>
    <lineage>
        <taxon>Viruses</taxon>
        <taxon>Duplodnaviria</taxon>
        <taxon>Heunggongvirae</taxon>
        <taxon>Uroviricota</taxon>
        <taxon>Caudoviricetes</taxon>
        <taxon>Chimalliviridae</taxon>
        <taxon>Eowynvirus</taxon>
        <taxon>Eowynvirus eowyn</taxon>
    </lineage>
</organism>
<reference evidence="1 2" key="1">
    <citation type="submission" date="2020-09" db="EMBL/GenBank/DDBJ databases">
        <authorList>
            <person name="Jameson E."/>
        </authorList>
    </citation>
    <scope>NUCLEOTIDE SEQUENCE [LARGE SCALE GENOMIC DNA]</scope>
</reference>
<keyword evidence="2" id="KW-1185">Reference proteome</keyword>
<evidence type="ECO:0000313" key="1">
    <source>
        <dbReference type="EMBL" id="CAD5236245.1"/>
    </source>
</evidence>
<proteinExistence type="predicted"/>
<sequence length="84" mass="9223">MSEQADASVLHMGDAFNVFNSLKRTQLDAFLINGHLGAMGATRVEVYDSKVGDSILVMEMANGGASLHIYSNLDHYLANKERHK</sequence>
<dbReference type="Proteomes" id="UP000596247">
    <property type="component" value="Chromosome"/>
</dbReference>
<name>A0A7R8R5I8_9CAUD</name>
<dbReference type="EMBL" id="LR881104">
    <property type="protein sequence ID" value="CAD5236245.1"/>
    <property type="molecule type" value="Genomic_DNA"/>
</dbReference>
<protein>
    <submittedName>
        <fullName evidence="1">Uncharacterized protein</fullName>
    </submittedName>
</protein>
<gene>
    <name evidence="1" type="ORF">LLCLJKAH_00256</name>
</gene>
<accession>A0A7R8R5I8</accession>
<evidence type="ECO:0000313" key="2">
    <source>
        <dbReference type="Proteomes" id="UP000596247"/>
    </source>
</evidence>